<dbReference type="PROSITE" id="PS50020">
    <property type="entry name" value="WW_DOMAIN_2"/>
    <property type="match status" value="1"/>
</dbReference>
<dbReference type="HOGENOM" id="CLU_369863_0_0_1"/>
<dbReference type="InParanoid" id="B8C0S1"/>
<protein>
    <recommendedName>
        <fullName evidence="2">WW domain-containing protein</fullName>
    </recommendedName>
</protein>
<dbReference type="eggNOG" id="ENOG502QWVG">
    <property type="taxonomic scope" value="Eukaryota"/>
</dbReference>
<dbReference type="InterPro" id="IPR036020">
    <property type="entry name" value="WW_dom_sf"/>
</dbReference>
<dbReference type="SMART" id="SM00456">
    <property type="entry name" value="WW"/>
    <property type="match status" value="1"/>
</dbReference>
<accession>B8C0S1</accession>
<dbReference type="PANTHER" id="PTHR32301">
    <property type="entry name" value="COUNTIN RECEPTOR CNR3-RELATED"/>
    <property type="match status" value="1"/>
</dbReference>
<dbReference type="InterPro" id="IPR027417">
    <property type="entry name" value="P-loop_NTPase"/>
</dbReference>
<evidence type="ECO:0000259" key="2">
    <source>
        <dbReference type="PROSITE" id="PS50020"/>
    </source>
</evidence>
<dbReference type="KEGG" id="tps:THAPSDRAFT_22507"/>
<dbReference type="Pfam" id="PF00397">
    <property type="entry name" value="WW"/>
    <property type="match status" value="1"/>
</dbReference>
<dbReference type="PANTHER" id="PTHR32301:SF6">
    <property type="entry name" value="GOLVESIN-RELATED"/>
    <property type="match status" value="1"/>
</dbReference>
<feature type="region of interest" description="Disordered" evidence="1">
    <location>
        <begin position="53"/>
        <end position="108"/>
    </location>
</feature>
<dbReference type="Gene3D" id="2.20.70.10">
    <property type="match status" value="1"/>
</dbReference>
<dbReference type="EMBL" id="CM000641">
    <property type="protein sequence ID" value="EED93116.1"/>
    <property type="molecule type" value="Genomic_DNA"/>
</dbReference>
<dbReference type="InterPro" id="IPR053259">
    <property type="entry name" value="Golvesin-related_Golgi"/>
</dbReference>
<proteinExistence type="predicted"/>
<keyword evidence="4" id="KW-1185">Reference proteome</keyword>
<dbReference type="RefSeq" id="XP_002289579.1">
    <property type="nucleotide sequence ID" value="XM_002289543.1"/>
</dbReference>
<name>B8C0S1_THAPS</name>
<dbReference type="CDD" id="cd00201">
    <property type="entry name" value="WW"/>
    <property type="match status" value="1"/>
</dbReference>
<organism evidence="3 4">
    <name type="scientific">Thalassiosira pseudonana</name>
    <name type="common">Marine diatom</name>
    <name type="synonym">Cyclotella nana</name>
    <dbReference type="NCBI Taxonomy" id="35128"/>
    <lineage>
        <taxon>Eukaryota</taxon>
        <taxon>Sar</taxon>
        <taxon>Stramenopiles</taxon>
        <taxon>Ochrophyta</taxon>
        <taxon>Bacillariophyta</taxon>
        <taxon>Coscinodiscophyceae</taxon>
        <taxon>Thalassiosirophycidae</taxon>
        <taxon>Thalassiosirales</taxon>
        <taxon>Thalassiosiraceae</taxon>
        <taxon>Thalassiosira</taxon>
    </lineage>
</organism>
<feature type="compositionally biased region" description="Polar residues" evidence="1">
    <location>
        <begin position="53"/>
        <end position="75"/>
    </location>
</feature>
<evidence type="ECO:0000313" key="3">
    <source>
        <dbReference type="EMBL" id="EED93116.1"/>
    </source>
</evidence>
<evidence type="ECO:0000256" key="1">
    <source>
        <dbReference type="SAM" id="MobiDB-lite"/>
    </source>
</evidence>
<reference evidence="3 4" key="1">
    <citation type="journal article" date="2004" name="Science">
        <title>The genome of the diatom Thalassiosira pseudonana: ecology, evolution, and metabolism.</title>
        <authorList>
            <person name="Armbrust E.V."/>
            <person name="Berges J.A."/>
            <person name="Bowler C."/>
            <person name="Green B.R."/>
            <person name="Martinez D."/>
            <person name="Putnam N.H."/>
            <person name="Zhou S."/>
            <person name="Allen A.E."/>
            <person name="Apt K.E."/>
            <person name="Bechner M."/>
            <person name="Brzezinski M.A."/>
            <person name="Chaal B.K."/>
            <person name="Chiovitti A."/>
            <person name="Davis A.K."/>
            <person name="Demarest M.S."/>
            <person name="Detter J.C."/>
            <person name="Glavina T."/>
            <person name="Goodstein D."/>
            <person name="Hadi M.Z."/>
            <person name="Hellsten U."/>
            <person name="Hildebrand M."/>
            <person name="Jenkins B.D."/>
            <person name="Jurka J."/>
            <person name="Kapitonov V.V."/>
            <person name="Kroger N."/>
            <person name="Lau W.W."/>
            <person name="Lane T.W."/>
            <person name="Larimer F.W."/>
            <person name="Lippmeier J.C."/>
            <person name="Lucas S."/>
            <person name="Medina M."/>
            <person name="Montsant A."/>
            <person name="Obornik M."/>
            <person name="Parker M.S."/>
            <person name="Palenik B."/>
            <person name="Pazour G.J."/>
            <person name="Richardson P.M."/>
            <person name="Rynearson T.A."/>
            <person name="Saito M.A."/>
            <person name="Schwartz D.C."/>
            <person name="Thamatrakoln K."/>
            <person name="Valentin K."/>
            <person name="Vardi A."/>
            <person name="Wilkerson F.P."/>
            <person name="Rokhsar D.S."/>
        </authorList>
    </citation>
    <scope>NUCLEOTIDE SEQUENCE [LARGE SCALE GENOMIC DNA]</scope>
    <source>
        <strain evidence="3 4">CCMP1335</strain>
    </source>
</reference>
<dbReference type="SUPFAM" id="SSF51045">
    <property type="entry name" value="WW domain"/>
    <property type="match status" value="1"/>
</dbReference>
<feature type="compositionally biased region" description="Acidic residues" evidence="1">
    <location>
        <begin position="82"/>
        <end position="91"/>
    </location>
</feature>
<dbReference type="Proteomes" id="UP000001449">
    <property type="component" value="Chromosome 4"/>
</dbReference>
<dbReference type="GO" id="GO:0005794">
    <property type="term" value="C:Golgi apparatus"/>
    <property type="evidence" value="ECO:0000318"/>
    <property type="project" value="GO_Central"/>
</dbReference>
<feature type="compositionally biased region" description="Polar residues" evidence="1">
    <location>
        <begin position="95"/>
        <end position="108"/>
    </location>
</feature>
<dbReference type="PaxDb" id="35128-Thaps22507"/>
<dbReference type="PROSITE" id="PS01159">
    <property type="entry name" value="WW_DOMAIN_1"/>
    <property type="match status" value="1"/>
</dbReference>
<dbReference type="InterPro" id="IPR001202">
    <property type="entry name" value="WW_dom"/>
</dbReference>
<gene>
    <name evidence="3" type="ORF">THAPSDRAFT_22507</name>
</gene>
<feature type="domain" description="WW" evidence="2">
    <location>
        <begin position="342"/>
        <end position="376"/>
    </location>
</feature>
<dbReference type="Gene3D" id="3.40.50.300">
    <property type="entry name" value="P-loop containing nucleotide triphosphate hydrolases"/>
    <property type="match status" value="1"/>
</dbReference>
<reference evidence="3 4" key="2">
    <citation type="journal article" date="2008" name="Nature">
        <title>The Phaeodactylum genome reveals the evolutionary history of diatom genomes.</title>
        <authorList>
            <person name="Bowler C."/>
            <person name="Allen A.E."/>
            <person name="Badger J.H."/>
            <person name="Grimwood J."/>
            <person name="Jabbari K."/>
            <person name="Kuo A."/>
            <person name="Maheswari U."/>
            <person name="Martens C."/>
            <person name="Maumus F."/>
            <person name="Otillar R.P."/>
            <person name="Rayko E."/>
            <person name="Salamov A."/>
            <person name="Vandepoele K."/>
            <person name="Beszteri B."/>
            <person name="Gruber A."/>
            <person name="Heijde M."/>
            <person name="Katinka M."/>
            <person name="Mock T."/>
            <person name="Valentin K."/>
            <person name="Verret F."/>
            <person name="Berges J.A."/>
            <person name="Brownlee C."/>
            <person name="Cadoret J.P."/>
            <person name="Chiovitti A."/>
            <person name="Choi C.J."/>
            <person name="Coesel S."/>
            <person name="De Martino A."/>
            <person name="Detter J.C."/>
            <person name="Durkin C."/>
            <person name="Falciatore A."/>
            <person name="Fournet J."/>
            <person name="Haruta M."/>
            <person name="Huysman M.J."/>
            <person name="Jenkins B.D."/>
            <person name="Jiroutova K."/>
            <person name="Jorgensen R.E."/>
            <person name="Joubert Y."/>
            <person name="Kaplan A."/>
            <person name="Kroger N."/>
            <person name="Kroth P.G."/>
            <person name="La Roche J."/>
            <person name="Lindquist E."/>
            <person name="Lommer M."/>
            <person name="Martin-Jezequel V."/>
            <person name="Lopez P.J."/>
            <person name="Lucas S."/>
            <person name="Mangogna M."/>
            <person name="McGinnis K."/>
            <person name="Medlin L.K."/>
            <person name="Montsant A."/>
            <person name="Oudot-Le Secq M.P."/>
            <person name="Napoli C."/>
            <person name="Obornik M."/>
            <person name="Parker M.S."/>
            <person name="Petit J.L."/>
            <person name="Porcel B.M."/>
            <person name="Poulsen N."/>
            <person name="Robison M."/>
            <person name="Rychlewski L."/>
            <person name="Rynearson T.A."/>
            <person name="Schmutz J."/>
            <person name="Shapiro H."/>
            <person name="Siaut M."/>
            <person name="Stanley M."/>
            <person name="Sussman M.R."/>
            <person name="Taylor A.R."/>
            <person name="Vardi A."/>
            <person name="von Dassow P."/>
            <person name="Vyverman W."/>
            <person name="Willis A."/>
            <person name="Wyrwicz L.S."/>
            <person name="Rokhsar D.S."/>
            <person name="Weissenbach J."/>
            <person name="Armbrust E.V."/>
            <person name="Green B.R."/>
            <person name="Van de Peer Y."/>
            <person name="Grigoriev I.V."/>
        </authorList>
    </citation>
    <scope>NUCLEOTIDE SEQUENCE [LARGE SCALE GENOMIC DNA]</scope>
    <source>
        <strain evidence="3 4">CCMP1335</strain>
    </source>
</reference>
<dbReference type="GeneID" id="7452272"/>
<dbReference type="AlphaFoldDB" id="B8C0S1"/>
<evidence type="ECO:0000313" key="4">
    <source>
        <dbReference type="Proteomes" id="UP000001449"/>
    </source>
</evidence>
<sequence length="753" mass="85860">MSLYQPEYSDDDSEADEQMTFCDNGRIMKHHPVEYDPSKISYVQYDLPLPAQKQTQTSKQQHPNTHYSGRCNNLRSPSSISDLEDDEDEEAPLFSPSNNFNSATADHTTGNNIKGLGYAVDYHKSRAERKEKEMHHNLEIECEKKKRHTNNSGNNKWWWWEEEGFDDIDFDEHYHVRRPCSKTNGVVFLLSFGLALMIIERQYHFLFGQKNHNGGSAGGGGIASLGFHGRSNLNTTVHGASHGSVPPSRWGHRFDDDHNILSGGDGDDVVNNIEDGTIKAPKYHSHNHHHNKVLTPEEVKKDLEEWEEFDMEVASLLADSRPDWDVNSNPNLNDGTGETVEDGFTDHWVQYFDSSSQQYYYFHRETNATQWEKPNVVMGVVILGYTYGTGAEYVVEEMKLPEAEVVEETTEIEEDDLFDVDDDFSVEVDADEMSKAVANFKGQDILDWYSETYWRWNHPYRIAERTEIWGGIDVPVFWRVPLSGATTVEEIFTRCYHIVVAGTTGANKDGQIIRHSNISEHLSVQTLDDGAKYLNINMGTKDGIERARKAGLGQSGVVDVILTRYIYNTAEVFKDTGHTARCFTVLREPIDRAVALFHSLKRNGAQAYKNMTMLEYAKSPLAEDNWMTRTITNTMEGTVTSAHFDVAKEIIGRKCLVGFVDNMDESMKRYAKFFRWDGAGQGHATTHQVKDAEERSTCAQKLAKGGVNRHQYGKIAEGSEIWKLLKKRNKYDILLYQYAKGIYHQQNVVYEEV</sequence>